<name>A0A0K2TZ58_LEPSM</name>
<dbReference type="AlphaFoldDB" id="A0A0K2TZ58"/>
<evidence type="ECO:0000313" key="1">
    <source>
        <dbReference type="EMBL" id="CDW31145.1"/>
    </source>
</evidence>
<sequence>TNYTHIACPNRWLVVRRGVASFHHLGKGLAKFSSVCRRWLKTHLKKVQFFKNNCGFLNFLLENCLKNP</sequence>
<reference evidence="1" key="1">
    <citation type="submission" date="2014-05" db="EMBL/GenBank/DDBJ databases">
        <authorList>
            <person name="Chronopoulou M."/>
        </authorList>
    </citation>
    <scope>NUCLEOTIDE SEQUENCE</scope>
    <source>
        <tissue evidence="1">Whole organism</tissue>
    </source>
</reference>
<organism evidence="1">
    <name type="scientific">Lepeophtheirus salmonis</name>
    <name type="common">Salmon louse</name>
    <name type="synonym">Caligus salmonis</name>
    <dbReference type="NCBI Taxonomy" id="72036"/>
    <lineage>
        <taxon>Eukaryota</taxon>
        <taxon>Metazoa</taxon>
        <taxon>Ecdysozoa</taxon>
        <taxon>Arthropoda</taxon>
        <taxon>Crustacea</taxon>
        <taxon>Multicrustacea</taxon>
        <taxon>Hexanauplia</taxon>
        <taxon>Copepoda</taxon>
        <taxon>Siphonostomatoida</taxon>
        <taxon>Caligidae</taxon>
        <taxon>Lepeophtheirus</taxon>
    </lineage>
</organism>
<proteinExistence type="predicted"/>
<dbReference type="EMBL" id="HACA01013784">
    <property type="protein sequence ID" value="CDW31145.1"/>
    <property type="molecule type" value="Transcribed_RNA"/>
</dbReference>
<accession>A0A0K2TZ58</accession>
<protein>
    <submittedName>
        <fullName evidence="1">Uncharacterized protein</fullName>
    </submittedName>
</protein>
<feature type="non-terminal residue" evidence="1">
    <location>
        <position position="1"/>
    </location>
</feature>